<dbReference type="GO" id="GO:0016787">
    <property type="term" value="F:hydrolase activity"/>
    <property type="evidence" value="ECO:0007669"/>
    <property type="project" value="UniProtKB-KW"/>
</dbReference>
<dbReference type="InterPro" id="IPR014001">
    <property type="entry name" value="Helicase_ATP-bd"/>
</dbReference>
<evidence type="ECO:0000259" key="5">
    <source>
        <dbReference type="PROSITE" id="PS51192"/>
    </source>
</evidence>
<dbReference type="STRING" id="691883.A0A058Z334"/>
<dbReference type="EMBL" id="KB932208">
    <property type="protein sequence ID" value="KCV68511.1"/>
    <property type="molecule type" value="Genomic_DNA"/>
</dbReference>
<reference evidence="6" key="1">
    <citation type="submission" date="2013-04" db="EMBL/GenBank/DDBJ databases">
        <title>The Genome Sequence of Fonticula alba ATCC 38817.</title>
        <authorList>
            <consortium name="The Broad Institute Genomics Platform"/>
            <person name="Russ C."/>
            <person name="Cuomo C."/>
            <person name="Burger G."/>
            <person name="Gray M.W."/>
            <person name="Holland P.W.H."/>
            <person name="King N."/>
            <person name="Lang F.B.F."/>
            <person name="Roger A.J."/>
            <person name="Ruiz-Trillo I."/>
            <person name="Brown M."/>
            <person name="Walker B."/>
            <person name="Young S."/>
            <person name="Zeng Q."/>
            <person name="Gargeya S."/>
            <person name="Fitzgerald M."/>
            <person name="Haas B."/>
            <person name="Abouelleil A."/>
            <person name="Allen A.W."/>
            <person name="Alvarado L."/>
            <person name="Arachchi H.M."/>
            <person name="Berlin A.M."/>
            <person name="Chapman S.B."/>
            <person name="Gainer-Dewar J."/>
            <person name="Goldberg J."/>
            <person name="Griggs A."/>
            <person name="Gujja S."/>
            <person name="Hansen M."/>
            <person name="Howarth C."/>
            <person name="Imamovic A."/>
            <person name="Ireland A."/>
            <person name="Larimer J."/>
            <person name="McCowan C."/>
            <person name="Murphy C."/>
            <person name="Pearson M."/>
            <person name="Poon T.W."/>
            <person name="Priest M."/>
            <person name="Roberts A."/>
            <person name="Saif S."/>
            <person name="Shea T."/>
            <person name="Sisk P."/>
            <person name="Sykes S."/>
            <person name="Wortman J."/>
            <person name="Nusbaum C."/>
            <person name="Birren B."/>
        </authorList>
    </citation>
    <scope>NUCLEOTIDE SEQUENCE [LARGE SCALE GENOMIC DNA]</scope>
    <source>
        <strain evidence="6">ATCC 38817</strain>
    </source>
</reference>
<dbReference type="GO" id="GO:0005829">
    <property type="term" value="C:cytosol"/>
    <property type="evidence" value="ECO:0007669"/>
    <property type="project" value="TreeGrafter"/>
</dbReference>
<dbReference type="InterPro" id="IPR011545">
    <property type="entry name" value="DEAD/DEAH_box_helicase_dom"/>
</dbReference>
<gene>
    <name evidence="6" type="ORF">H696_04803</name>
</gene>
<dbReference type="PANTHER" id="PTHR47959:SF1">
    <property type="entry name" value="ATP-DEPENDENT RNA HELICASE DBPA"/>
    <property type="match status" value="1"/>
</dbReference>
<sequence>MGKTAVFVISTIQRLSLAEADLSKDHVAVLVLAHTRELAYQIKMEYDRFVKYFPFKVAVFFGGDAIQNNIKTLKEEKPTIVVSTPGRMFDLVNRGEIDLSQLKVFVIDESFC</sequence>
<dbReference type="Proteomes" id="UP000030693">
    <property type="component" value="Unassembled WGS sequence"/>
</dbReference>
<dbReference type="Gene3D" id="3.40.50.300">
    <property type="entry name" value="P-loop containing nucleotide triphosphate hydrolases"/>
    <property type="match status" value="1"/>
</dbReference>
<dbReference type="InterPro" id="IPR027417">
    <property type="entry name" value="P-loop_NTPase"/>
</dbReference>
<keyword evidence="3" id="KW-0347">Helicase</keyword>
<evidence type="ECO:0000313" key="7">
    <source>
        <dbReference type="Proteomes" id="UP000030693"/>
    </source>
</evidence>
<dbReference type="GeneID" id="20529528"/>
<dbReference type="AlphaFoldDB" id="A0A058Z334"/>
<evidence type="ECO:0000256" key="3">
    <source>
        <dbReference type="ARBA" id="ARBA00022806"/>
    </source>
</evidence>
<keyword evidence="1" id="KW-0547">Nucleotide-binding</keyword>
<name>A0A058Z334_FONAL</name>
<dbReference type="GO" id="GO:0003724">
    <property type="term" value="F:RNA helicase activity"/>
    <property type="evidence" value="ECO:0007669"/>
    <property type="project" value="TreeGrafter"/>
</dbReference>
<evidence type="ECO:0000313" key="6">
    <source>
        <dbReference type="EMBL" id="KCV68511.1"/>
    </source>
</evidence>
<proteinExistence type="predicted"/>
<evidence type="ECO:0000256" key="2">
    <source>
        <dbReference type="ARBA" id="ARBA00022801"/>
    </source>
</evidence>
<accession>A0A058Z334</accession>
<dbReference type="PROSITE" id="PS51192">
    <property type="entry name" value="HELICASE_ATP_BIND_1"/>
    <property type="match status" value="1"/>
</dbReference>
<dbReference type="OrthoDB" id="1550411at2759"/>
<dbReference type="Pfam" id="PF00270">
    <property type="entry name" value="DEAD"/>
    <property type="match status" value="1"/>
</dbReference>
<dbReference type="GO" id="GO:0003676">
    <property type="term" value="F:nucleic acid binding"/>
    <property type="evidence" value="ECO:0007669"/>
    <property type="project" value="InterPro"/>
</dbReference>
<dbReference type="SUPFAM" id="SSF52540">
    <property type="entry name" value="P-loop containing nucleoside triphosphate hydrolases"/>
    <property type="match status" value="1"/>
</dbReference>
<dbReference type="RefSeq" id="XP_009496943.1">
    <property type="nucleotide sequence ID" value="XM_009498668.1"/>
</dbReference>
<evidence type="ECO:0000256" key="1">
    <source>
        <dbReference type="ARBA" id="ARBA00022741"/>
    </source>
</evidence>
<keyword evidence="4" id="KW-0067">ATP-binding</keyword>
<dbReference type="PANTHER" id="PTHR47959">
    <property type="entry name" value="ATP-DEPENDENT RNA HELICASE RHLE-RELATED"/>
    <property type="match status" value="1"/>
</dbReference>
<keyword evidence="2" id="KW-0378">Hydrolase</keyword>
<feature type="domain" description="Helicase ATP-binding" evidence="5">
    <location>
        <begin position="1"/>
        <end position="112"/>
    </location>
</feature>
<protein>
    <recommendedName>
        <fullName evidence="5">Helicase ATP-binding domain-containing protein</fullName>
    </recommendedName>
</protein>
<dbReference type="eggNOG" id="KOG0329">
    <property type="taxonomic scope" value="Eukaryota"/>
</dbReference>
<keyword evidence="7" id="KW-1185">Reference proteome</keyword>
<dbReference type="GO" id="GO:0005524">
    <property type="term" value="F:ATP binding"/>
    <property type="evidence" value="ECO:0007669"/>
    <property type="project" value="UniProtKB-KW"/>
</dbReference>
<dbReference type="InterPro" id="IPR050079">
    <property type="entry name" value="DEAD_box_RNA_helicase"/>
</dbReference>
<evidence type="ECO:0000256" key="4">
    <source>
        <dbReference type="ARBA" id="ARBA00022840"/>
    </source>
</evidence>
<organism evidence="6">
    <name type="scientific">Fonticula alba</name>
    <name type="common">Slime mold</name>
    <dbReference type="NCBI Taxonomy" id="691883"/>
    <lineage>
        <taxon>Eukaryota</taxon>
        <taxon>Rotosphaerida</taxon>
        <taxon>Fonticulaceae</taxon>
        <taxon>Fonticula</taxon>
    </lineage>
</organism>